<dbReference type="GO" id="GO:0010181">
    <property type="term" value="F:FMN binding"/>
    <property type="evidence" value="ECO:0007669"/>
    <property type="project" value="TreeGrafter"/>
</dbReference>
<dbReference type="GO" id="GO:0016491">
    <property type="term" value="F:oxidoreductase activity"/>
    <property type="evidence" value="ECO:0007669"/>
    <property type="project" value="InterPro"/>
</dbReference>
<evidence type="ECO:0000313" key="2">
    <source>
        <dbReference type="EMBL" id="CAE0659822.1"/>
    </source>
</evidence>
<dbReference type="Gene3D" id="3.40.50.360">
    <property type="match status" value="1"/>
</dbReference>
<dbReference type="InterPro" id="IPR029039">
    <property type="entry name" value="Flavoprotein-like_sf"/>
</dbReference>
<dbReference type="PANTHER" id="PTHR30543:SF21">
    <property type="entry name" value="NAD(P)H-DEPENDENT FMN REDUCTASE LOT6"/>
    <property type="match status" value="1"/>
</dbReference>
<name>A0A7S3YRS8_9EUKA</name>
<reference evidence="2" key="1">
    <citation type="submission" date="2021-01" db="EMBL/GenBank/DDBJ databases">
        <authorList>
            <person name="Corre E."/>
            <person name="Pelletier E."/>
            <person name="Niang G."/>
            <person name="Scheremetjew M."/>
            <person name="Finn R."/>
            <person name="Kale V."/>
            <person name="Holt S."/>
            <person name="Cochrane G."/>
            <person name="Meng A."/>
            <person name="Brown T."/>
            <person name="Cohen L."/>
        </authorList>
    </citation>
    <scope>NUCLEOTIDE SEQUENCE</scope>
    <source>
        <strain evidence="2">CCCM811</strain>
    </source>
</reference>
<gene>
    <name evidence="2" type="ORF">LGLO00237_LOCUS11398</name>
</gene>
<feature type="domain" description="NADPH-dependent FMN reductase-like" evidence="1">
    <location>
        <begin position="15"/>
        <end position="169"/>
    </location>
</feature>
<dbReference type="AlphaFoldDB" id="A0A7S3YRS8"/>
<dbReference type="InterPro" id="IPR050712">
    <property type="entry name" value="NAD(P)H-dep_reductase"/>
</dbReference>
<dbReference type="Pfam" id="PF03358">
    <property type="entry name" value="FMN_red"/>
    <property type="match status" value="1"/>
</dbReference>
<accession>A0A7S3YRS8</accession>
<dbReference type="EMBL" id="HBIV01015631">
    <property type="protein sequence ID" value="CAE0659822.1"/>
    <property type="molecule type" value="Transcribed_RNA"/>
</dbReference>
<dbReference type="InterPro" id="IPR005025">
    <property type="entry name" value="FMN_Rdtase-like_dom"/>
</dbReference>
<organism evidence="2">
    <name type="scientific">Lotharella globosa</name>
    <dbReference type="NCBI Taxonomy" id="91324"/>
    <lineage>
        <taxon>Eukaryota</taxon>
        <taxon>Sar</taxon>
        <taxon>Rhizaria</taxon>
        <taxon>Cercozoa</taxon>
        <taxon>Chlorarachniophyceae</taxon>
        <taxon>Lotharella</taxon>
    </lineage>
</organism>
<sequence length="230" mass="25091">MSSRRVFSTVVLRQPKILAFAGSARKDSFNQKLAIYAAELAKAEGNAQVMVLEPKDYPLPLYCQDLEAEGFPENVLKVKQMLMESDGFLISSPEYNGSFSPMLKNLIDWCSRPSEADEPMAIAFKGKVAGIFGTSPGGLGGLRGLSHLRELLVNLGVNVVPDQAAVGGAFKAFGEDGRLTNEMHNNMLKACVHEVVETSLMWANQEAHCSMVKMMKEGQKAGEYGEVIFP</sequence>
<proteinExistence type="predicted"/>
<dbReference type="GO" id="GO:0005829">
    <property type="term" value="C:cytosol"/>
    <property type="evidence" value="ECO:0007669"/>
    <property type="project" value="TreeGrafter"/>
</dbReference>
<dbReference type="SUPFAM" id="SSF52218">
    <property type="entry name" value="Flavoproteins"/>
    <property type="match status" value="1"/>
</dbReference>
<protein>
    <recommendedName>
        <fullName evidence="1">NADPH-dependent FMN reductase-like domain-containing protein</fullName>
    </recommendedName>
</protein>
<dbReference type="PANTHER" id="PTHR30543">
    <property type="entry name" value="CHROMATE REDUCTASE"/>
    <property type="match status" value="1"/>
</dbReference>
<evidence type="ECO:0000259" key="1">
    <source>
        <dbReference type="Pfam" id="PF03358"/>
    </source>
</evidence>